<proteinExistence type="predicted"/>
<feature type="transmembrane region" description="Helical" evidence="6">
    <location>
        <begin position="259"/>
        <end position="276"/>
    </location>
</feature>
<comment type="subcellular location">
    <subcellularLocation>
        <location evidence="1">Membrane</location>
        <topology evidence="1">Multi-pass membrane protein</topology>
    </subcellularLocation>
</comment>
<evidence type="ECO:0000256" key="6">
    <source>
        <dbReference type="SAM" id="Phobius"/>
    </source>
</evidence>
<organism evidence="8 9">
    <name type="scientific">Puccinia graminis f. sp. tritici</name>
    <dbReference type="NCBI Taxonomy" id="56615"/>
    <lineage>
        <taxon>Eukaryota</taxon>
        <taxon>Fungi</taxon>
        <taxon>Dikarya</taxon>
        <taxon>Basidiomycota</taxon>
        <taxon>Pucciniomycotina</taxon>
        <taxon>Pucciniomycetes</taxon>
        <taxon>Pucciniales</taxon>
        <taxon>Pucciniaceae</taxon>
        <taxon>Puccinia</taxon>
    </lineage>
</organism>
<dbReference type="GO" id="GO:0035879">
    <property type="term" value="P:plasma membrane lactate transport"/>
    <property type="evidence" value="ECO:0007669"/>
    <property type="project" value="TreeGrafter"/>
</dbReference>
<dbReference type="PANTHER" id="PTHR23508:SF10">
    <property type="entry name" value="CARBOXYLIC ACID TRANSPORTER PROTEIN HOMOLOG"/>
    <property type="match status" value="1"/>
</dbReference>
<accession>A0A5B0P8M6</accession>
<dbReference type="GO" id="GO:0005886">
    <property type="term" value="C:plasma membrane"/>
    <property type="evidence" value="ECO:0007669"/>
    <property type="project" value="TreeGrafter"/>
</dbReference>
<feature type="region of interest" description="Disordered" evidence="5">
    <location>
        <begin position="465"/>
        <end position="485"/>
    </location>
</feature>
<dbReference type="OrthoDB" id="5296287at2759"/>
<feature type="domain" description="Major facilitator superfamily (MFS) profile" evidence="7">
    <location>
        <begin position="41"/>
        <end position="448"/>
    </location>
</feature>
<dbReference type="EMBL" id="VSWC01000066">
    <property type="protein sequence ID" value="KAA1097406.1"/>
    <property type="molecule type" value="Genomic_DNA"/>
</dbReference>
<dbReference type="InterPro" id="IPR036259">
    <property type="entry name" value="MFS_trans_sf"/>
</dbReference>
<keyword evidence="2 6" id="KW-0812">Transmembrane</keyword>
<feature type="transmembrane region" description="Helical" evidence="6">
    <location>
        <begin position="107"/>
        <end position="127"/>
    </location>
</feature>
<dbReference type="InterPro" id="IPR020846">
    <property type="entry name" value="MFS_dom"/>
</dbReference>
<feature type="transmembrane region" description="Helical" evidence="6">
    <location>
        <begin position="162"/>
        <end position="181"/>
    </location>
</feature>
<dbReference type="CDD" id="cd17316">
    <property type="entry name" value="MFS_SV2_like"/>
    <property type="match status" value="1"/>
</dbReference>
<evidence type="ECO:0000259" key="7">
    <source>
        <dbReference type="PROSITE" id="PS50850"/>
    </source>
</evidence>
<evidence type="ECO:0000256" key="3">
    <source>
        <dbReference type="ARBA" id="ARBA00022989"/>
    </source>
</evidence>
<feature type="transmembrane region" description="Helical" evidence="6">
    <location>
        <begin position="78"/>
        <end position="100"/>
    </location>
</feature>
<keyword evidence="9" id="KW-1185">Reference proteome</keyword>
<dbReference type="Gene3D" id="1.20.1250.20">
    <property type="entry name" value="MFS general substrate transporter like domains"/>
    <property type="match status" value="2"/>
</dbReference>
<evidence type="ECO:0000256" key="2">
    <source>
        <dbReference type="ARBA" id="ARBA00022692"/>
    </source>
</evidence>
<comment type="caution">
    <text evidence="8">The sequence shown here is derived from an EMBL/GenBank/DDBJ whole genome shotgun (WGS) entry which is preliminary data.</text>
</comment>
<dbReference type="SUPFAM" id="SSF103473">
    <property type="entry name" value="MFS general substrate transporter"/>
    <property type="match status" value="1"/>
</dbReference>
<feature type="transmembrane region" description="Helical" evidence="6">
    <location>
        <begin position="39"/>
        <end position="58"/>
    </location>
</feature>
<gene>
    <name evidence="8" type="ORF">PGT21_005597</name>
</gene>
<keyword evidence="3 6" id="KW-1133">Transmembrane helix</keyword>
<feature type="transmembrane region" description="Helical" evidence="6">
    <location>
        <begin position="296"/>
        <end position="317"/>
    </location>
</feature>
<protein>
    <recommendedName>
        <fullName evidence="7">Major facilitator superfamily (MFS) profile domain-containing protein</fullName>
    </recommendedName>
</protein>
<dbReference type="PANTHER" id="PTHR23508">
    <property type="entry name" value="CARBOXYLIC ACID TRANSPORTER PROTEIN HOMOLOG"/>
    <property type="match status" value="1"/>
</dbReference>
<feature type="transmembrane region" description="Helical" evidence="6">
    <location>
        <begin position="324"/>
        <end position="342"/>
    </location>
</feature>
<dbReference type="Pfam" id="PF07690">
    <property type="entry name" value="MFS_1"/>
    <property type="match status" value="1"/>
</dbReference>
<dbReference type="InterPro" id="IPR011701">
    <property type="entry name" value="MFS"/>
</dbReference>
<evidence type="ECO:0000256" key="5">
    <source>
        <dbReference type="SAM" id="MobiDB-lite"/>
    </source>
</evidence>
<dbReference type="PROSITE" id="PS50850">
    <property type="entry name" value="MFS"/>
    <property type="match status" value="1"/>
</dbReference>
<dbReference type="Proteomes" id="UP000324748">
    <property type="component" value="Unassembled WGS sequence"/>
</dbReference>
<reference evidence="8 9" key="1">
    <citation type="submission" date="2019-05" db="EMBL/GenBank/DDBJ databases">
        <title>Emergence of the Ug99 lineage of the wheat stem rust pathogen through somatic hybridization.</title>
        <authorList>
            <person name="Li F."/>
            <person name="Upadhyaya N.M."/>
            <person name="Sperschneider J."/>
            <person name="Matny O."/>
            <person name="Nguyen-Phuc H."/>
            <person name="Mago R."/>
            <person name="Raley C."/>
            <person name="Miller M.E."/>
            <person name="Silverstein K.A.T."/>
            <person name="Henningsen E."/>
            <person name="Hirsch C.D."/>
            <person name="Visser B."/>
            <person name="Pretorius Z.A."/>
            <person name="Steffenson B.J."/>
            <person name="Schwessinger B."/>
            <person name="Dodds P.N."/>
            <person name="Figueroa M."/>
        </authorList>
    </citation>
    <scope>NUCLEOTIDE SEQUENCE [LARGE SCALE GENOMIC DNA]</scope>
    <source>
        <strain evidence="8">21-0</strain>
    </source>
</reference>
<feature type="transmembrane region" description="Helical" evidence="6">
    <location>
        <begin position="133"/>
        <end position="155"/>
    </location>
</feature>
<dbReference type="GO" id="GO:0015355">
    <property type="term" value="F:secondary active monocarboxylate transmembrane transporter activity"/>
    <property type="evidence" value="ECO:0007669"/>
    <property type="project" value="TreeGrafter"/>
</dbReference>
<feature type="transmembrane region" description="Helical" evidence="6">
    <location>
        <begin position="421"/>
        <end position="442"/>
    </location>
</feature>
<feature type="transmembrane region" description="Helical" evidence="6">
    <location>
        <begin position="197"/>
        <end position="216"/>
    </location>
</feature>
<feature type="transmembrane region" description="Helical" evidence="6">
    <location>
        <begin position="348"/>
        <end position="367"/>
    </location>
</feature>
<evidence type="ECO:0000313" key="8">
    <source>
        <dbReference type="EMBL" id="KAA1097406.1"/>
    </source>
</evidence>
<evidence type="ECO:0000256" key="4">
    <source>
        <dbReference type="ARBA" id="ARBA00023136"/>
    </source>
</evidence>
<keyword evidence="4 6" id="KW-0472">Membrane</keyword>
<evidence type="ECO:0000313" key="9">
    <source>
        <dbReference type="Proteomes" id="UP000324748"/>
    </source>
</evidence>
<feature type="transmembrane region" description="Helical" evidence="6">
    <location>
        <begin position="379"/>
        <end position="401"/>
    </location>
</feature>
<sequence>MRIAHCLPRLPSKSIQTQSTGGTSSLLARLDRILTARHVLYVFVAFMAWLTDSFNIFVVSLSLKRLSVQYGIGSLEELSLALSLTHLFRSAGAFVFGLMADRFGRRWLLTLNMLGISGAVLGTTFILDYSDFLVVRGLFAFFLGGTYGTAVALALENLPTHTLGFVSGFFQHGYYLGYFLAGGFDMNVVTPLNNWRVSFYAGSGLSFLTAAICAMCPDSEIYIQLRQGERLYPDPHRPSMGRSFLRSLRAAISNHWKRTIYCVLLLTAFHSISRISQDSYQKFAIVNKKMSVENTALLGMIGIGGSMIGTIVGGWLSQCLGRRITIIMMCTFAGAFVPLWILPVTFPGLALGVFWLQFFLQGAWGVLPIYISELSPSGCIATFVGLTYNLGHLFSSAAPILQQRAIELTHYTIYDVDMYQYGLAQAILFGSLAGFIVFLTIFGHEEHGTVLKSVGGAMWDDSKSNSLRSLEDDGSPTDRLGERIR</sequence>
<dbReference type="AlphaFoldDB" id="A0A5B0P8M6"/>
<evidence type="ECO:0000256" key="1">
    <source>
        <dbReference type="ARBA" id="ARBA00004141"/>
    </source>
</evidence>
<name>A0A5B0P8M6_PUCGR</name>